<dbReference type="InterPro" id="IPR001734">
    <property type="entry name" value="Na/solute_symporter"/>
</dbReference>
<dbReference type="RefSeq" id="WP_059176630.1">
    <property type="nucleotide sequence ID" value="NZ_BCNO01000002.1"/>
</dbReference>
<protein>
    <submittedName>
        <fullName evidence="9">Cation/acetate symporter</fullName>
    </submittedName>
</protein>
<dbReference type="PANTHER" id="PTHR48086:SF5">
    <property type="entry name" value="NA(+):SOLUTE SYMPORTER (SSF FAMILY)"/>
    <property type="match status" value="1"/>
</dbReference>
<keyword evidence="3" id="KW-0813">Transport</keyword>
<dbReference type="Pfam" id="PF00474">
    <property type="entry name" value="SSF"/>
    <property type="match status" value="2"/>
</dbReference>
<keyword evidence="5 8" id="KW-1133">Transmembrane helix</keyword>
<feature type="transmembrane region" description="Helical" evidence="8">
    <location>
        <begin position="16"/>
        <end position="34"/>
    </location>
</feature>
<dbReference type="PANTHER" id="PTHR48086">
    <property type="entry name" value="SODIUM/PROLINE SYMPORTER-RELATED"/>
    <property type="match status" value="1"/>
</dbReference>
<dbReference type="AlphaFoldDB" id="A0A0U9HX85"/>
<dbReference type="PROSITE" id="PS50283">
    <property type="entry name" value="NA_SOLUT_SYMP_3"/>
    <property type="match status" value="1"/>
</dbReference>
<evidence type="ECO:0000256" key="1">
    <source>
        <dbReference type="ARBA" id="ARBA00004141"/>
    </source>
</evidence>
<dbReference type="InterPro" id="IPR018247">
    <property type="entry name" value="EF_Hand_1_Ca_BS"/>
</dbReference>
<dbReference type="GO" id="GO:0005886">
    <property type="term" value="C:plasma membrane"/>
    <property type="evidence" value="ECO:0007669"/>
    <property type="project" value="TreeGrafter"/>
</dbReference>
<feature type="transmembrane region" description="Helical" evidence="8">
    <location>
        <begin position="484"/>
        <end position="513"/>
    </location>
</feature>
<comment type="similarity">
    <text evidence="2 7">Belongs to the sodium:solute symporter (SSF) (TC 2.A.21) family.</text>
</comment>
<evidence type="ECO:0000256" key="7">
    <source>
        <dbReference type="RuleBase" id="RU362091"/>
    </source>
</evidence>
<dbReference type="Proteomes" id="UP000054976">
    <property type="component" value="Unassembled WGS sequence"/>
</dbReference>
<evidence type="ECO:0000256" key="2">
    <source>
        <dbReference type="ARBA" id="ARBA00006434"/>
    </source>
</evidence>
<keyword evidence="10" id="KW-1185">Reference proteome</keyword>
<evidence type="ECO:0000256" key="4">
    <source>
        <dbReference type="ARBA" id="ARBA00022692"/>
    </source>
</evidence>
<dbReference type="EMBL" id="BCNO01000002">
    <property type="protein sequence ID" value="GAQ95183.1"/>
    <property type="molecule type" value="Genomic_DNA"/>
</dbReference>
<feature type="transmembrane region" description="Helical" evidence="8">
    <location>
        <begin position="399"/>
        <end position="419"/>
    </location>
</feature>
<proteinExistence type="inferred from homology"/>
<evidence type="ECO:0000313" key="9">
    <source>
        <dbReference type="EMBL" id="GAQ95183.1"/>
    </source>
</evidence>
<keyword evidence="4 8" id="KW-0812">Transmembrane</keyword>
<dbReference type="NCBIfam" id="TIGR03648">
    <property type="entry name" value="Na_symport_lg"/>
    <property type="match status" value="1"/>
</dbReference>
<feature type="transmembrane region" description="Helical" evidence="8">
    <location>
        <begin position="217"/>
        <end position="236"/>
    </location>
</feature>
<feature type="transmembrane region" description="Helical" evidence="8">
    <location>
        <begin position="112"/>
        <end position="133"/>
    </location>
</feature>
<dbReference type="Gene3D" id="1.20.1730.10">
    <property type="entry name" value="Sodium/glucose cotransporter"/>
    <property type="match status" value="1"/>
</dbReference>
<dbReference type="GO" id="GO:0022857">
    <property type="term" value="F:transmembrane transporter activity"/>
    <property type="evidence" value="ECO:0007669"/>
    <property type="project" value="InterPro"/>
</dbReference>
<dbReference type="PROSITE" id="PS00018">
    <property type="entry name" value="EF_HAND_1"/>
    <property type="match status" value="1"/>
</dbReference>
<dbReference type="OrthoDB" id="9814523at2"/>
<comment type="subcellular location">
    <subcellularLocation>
        <location evidence="1">Membrane</location>
        <topology evidence="1">Multi-pass membrane protein</topology>
    </subcellularLocation>
</comment>
<sequence length="669" mass="72341">MAREAMDAWTKKLRQIYGVYTGVFVLFVIALWIAEGMGLPPKYIGYAFLFGTIGVYAAIGILSRTSVVAEYYVAGRKVPAVFNGMATASDWMSAASFIGMAGALYLRGYDGLAFIMGWTGGYVLLAVMVAPYIRKFGQFTIPDFLEARYGGKLPRMIGILSAIIVSFAYLIAQITGVGIITSRFVGIPFEAGVFLGLTGILVCSFLGGMRAVTWTQVAQYIILIVAYMIPVVAISYKQTGIPIPQLMYGQALQVIETKQKELVNDAKEIEVRQEWKKKANEIAAKIKGLPDTWQKERAELEEKLRNTPADSPDRAKVEKALKDYPKTSEEAKEKWTAAMKQAEAMSKPPKSYVAPPTDTKGIVNFLALTFCLMVGTAGLPHVLMRFYTTPTVREARSSAAWALFFIFLLYFTAPAYAAFARSEILTNVVGQAFSALPAWVAKWASVGLISIKDMNGDGIIQFSEIIIQADAVVLATPEIAGLPYVVAGLIAAGGLAAALSTADGLLITISNAISHDLYYKIINPNISPSTRVKIGKALLIVVAAIGAYVASFKLAIIVELVAWAFSLAAATFFPAVVLGIWDKRMNKAGAVSGTIVGLLVTAYYIIGSRFYGVNWFGINTIAAGIFGLPANLIVALVISRLTAAPSQELQEFVDNIRYPKGAIRGGLEE</sequence>
<feature type="transmembrane region" description="Helical" evidence="8">
    <location>
        <begin position="153"/>
        <end position="172"/>
    </location>
</feature>
<evidence type="ECO:0000256" key="6">
    <source>
        <dbReference type="ARBA" id="ARBA00023136"/>
    </source>
</evidence>
<dbReference type="InterPro" id="IPR050277">
    <property type="entry name" value="Sodium:Solute_Symporter"/>
</dbReference>
<feature type="transmembrane region" description="Helical" evidence="8">
    <location>
        <begin position="85"/>
        <end position="106"/>
    </location>
</feature>
<feature type="transmembrane region" description="Helical" evidence="8">
    <location>
        <begin position="46"/>
        <end position="73"/>
    </location>
</feature>
<organism evidence="9 10">
    <name type="scientific">Thermodesulfovibrio aggregans</name>
    <dbReference type="NCBI Taxonomy" id="86166"/>
    <lineage>
        <taxon>Bacteria</taxon>
        <taxon>Pseudomonadati</taxon>
        <taxon>Nitrospirota</taxon>
        <taxon>Thermodesulfovibrionia</taxon>
        <taxon>Thermodesulfovibrionales</taxon>
        <taxon>Thermodesulfovibrionaceae</taxon>
        <taxon>Thermodesulfovibrio</taxon>
    </lineage>
</organism>
<dbReference type="STRING" id="86166.TAGGR_269"/>
<feature type="transmembrane region" description="Helical" evidence="8">
    <location>
        <begin position="588"/>
        <end position="606"/>
    </location>
</feature>
<feature type="transmembrane region" description="Helical" evidence="8">
    <location>
        <begin position="184"/>
        <end position="205"/>
    </location>
</feature>
<comment type="caution">
    <text evidence="9">The sequence shown here is derived from an EMBL/GenBank/DDBJ whole genome shotgun (WGS) entry which is preliminary data.</text>
</comment>
<dbReference type="CDD" id="cd11480">
    <property type="entry name" value="SLC5sbd_u4"/>
    <property type="match status" value="1"/>
</dbReference>
<feature type="transmembrane region" description="Helical" evidence="8">
    <location>
        <begin position="618"/>
        <end position="638"/>
    </location>
</feature>
<keyword evidence="6 8" id="KW-0472">Membrane</keyword>
<name>A0A0U9HX85_9BACT</name>
<reference evidence="10" key="1">
    <citation type="submission" date="2016-01" db="EMBL/GenBank/DDBJ databases">
        <title>Draft genome sequence of Thermodesulfovibrio aggregans strain TGE-P1.</title>
        <authorList>
            <person name="Sekiguchi Y."/>
            <person name="Ohashi A."/>
            <person name="Matsuura N."/>
            <person name="Tourlousse M.D."/>
        </authorList>
    </citation>
    <scope>NUCLEOTIDE SEQUENCE [LARGE SCALE GENOMIC DNA]</scope>
    <source>
        <strain evidence="10">TGE-P1</strain>
    </source>
</reference>
<evidence type="ECO:0000256" key="8">
    <source>
        <dbReference type="SAM" id="Phobius"/>
    </source>
</evidence>
<evidence type="ECO:0000256" key="3">
    <source>
        <dbReference type="ARBA" id="ARBA00022448"/>
    </source>
</evidence>
<feature type="transmembrane region" description="Helical" evidence="8">
    <location>
        <begin position="534"/>
        <end position="554"/>
    </location>
</feature>
<feature type="transmembrane region" description="Helical" evidence="8">
    <location>
        <begin position="560"/>
        <end position="581"/>
    </location>
</feature>
<feature type="transmembrane region" description="Helical" evidence="8">
    <location>
        <begin position="362"/>
        <end position="387"/>
    </location>
</feature>
<accession>A0A0U9HX85</accession>
<evidence type="ECO:0000313" key="10">
    <source>
        <dbReference type="Proteomes" id="UP000054976"/>
    </source>
</evidence>
<dbReference type="InterPro" id="IPR019899">
    <property type="entry name" value="Na/solute_symporter_VC_2705"/>
</dbReference>
<evidence type="ECO:0000256" key="5">
    <source>
        <dbReference type="ARBA" id="ARBA00022989"/>
    </source>
</evidence>
<gene>
    <name evidence="9" type="ORF">TAGGR_269</name>
</gene>
<dbReference type="InterPro" id="IPR038377">
    <property type="entry name" value="Na/Glc_symporter_sf"/>
</dbReference>